<proteinExistence type="predicted"/>
<keyword evidence="2" id="KW-1185">Reference proteome</keyword>
<comment type="caution">
    <text evidence="1">The sequence shown here is derived from an EMBL/GenBank/DDBJ whole genome shotgun (WGS) entry which is preliminary data.</text>
</comment>
<name>A0ABW5M7J5_9BACT</name>
<dbReference type="Proteomes" id="UP001597469">
    <property type="component" value="Unassembled WGS sequence"/>
</dbReference>
<gene>
    <name evidence="1" type="ORF">ACFSUS_20185</name>
</gene>
<protein>
    <submittedName>
        <fullName evidence="1">Uncharacterized protein</fullName>
    </submittedName>
</protein>
<sequence length="144" mass="15662">MSIPSLERMKTVNSIVFALIMAFVLSSCATKMPFTTSTIAPAATGAVKVKKDKNENFSISVDVFNLAAAKDLTPSRNAYVVWMEAGREPTKNLGQISPSTGLFSKTLKASLNTTSITKPDRVFITAEDRVDIRYPNGEVVLTTR</sequence>
<reference evidence="2" key="1">
    <citation type="journal article" date="2019" name="Int. J. Syst. Evol. Microbiol.">
        <title>The Global Catalogue of Microorganisms (GCM) 10K type strain sequencing project: providing services to taxonomists for standard genome sequencing and annotation.</title>
        <authorList>
            <consortium name="The Broad Institute Genomics Platform"/>
            <consortium name="The Broad Institute Genome Sequencing Center for Infectious Disease"/>
            <person name="Wu L."/>
            <person name="Ma J."/>
        </authorList>
    </citation>
    <scope>NUCLEOTIDE SEQUENCE [LARGE SCALE GENOMIC DNA]</scope>
    <source>
        <strain evidence="2">KCTC 42805</strain>
    </source>
</reference>
<accession>A0ABW5M7J5</accession>
<organism evidence="1 2">
    <name type="scientific">Spirosoma soli</name>
    <dbReference type="NCBI Taxonomy" id="1770529"/>
    <lineage>
        <taxon>Bacteria</taxon>
        <taxon>Pseudomonadati</taxon>
        <taxon>Bacteroidota</taxon>
        <taxon>Cytophagia</taxon>
        <taxon>Cytophagales</taxon>
        <taxon>Cytophagaceae</taxon>
        <taxon>Spirosoma</taxon>
    </lineage>
</organism>
<evidence type="ECO:0000313" key="2">
    <source>
        <dbReference type="Proteomes" id="UP001597469"/>
    </source>
</evidence>
<evidence type="ECO:0000313" key="1">
    <source>
        <dbReference type="EMBL" id="MFD2572973.1"/>
    </source>
</evidence>
<dbReference type="EMBL" id="JBHULN010000014">
    <property type="protein sequence ID" value="MFD2572973.1"/>
    <property type="molecule type" value="Genomic_DNA"/>
</dbReference>